<reference evidence="4 5" key="1">
    <citation type="submission" date="2015-06" db="EMBL/GenBank/DDBJ databases">
        <title>Draft genome of the ant-associated black yeast Phialophora attae CBS 131958.</title>
        <authorList>
            <person name="Moreno L.F."/>
            <person name="Stielow B.J."/>
            <person name="de Hoog S."/>
            <person name="Vicente V.A."/>
            <person name="Weiss V.A."/>
            <person name="de Vries M."/>
            <person name="Cruz L.M."/>
            <person name="Souza E.M."/>
        </authorList>
    </citation>
    <scope>NUCLEOTIDE SEQUENCE [LARGE SCALE GENOMIC DNA]</scope>
    <source>
        <strain evidence="4 5">CBS 131958</strain>
    </source>
</reference>
<dbReference type="STRING" id="1664694.A0A0N0NIJ9"/>
<dbReference type="CDD" id="cd08249">
    <property type="entry name" value="enoyl_reductase_like"/>
    <property type="match status" value="1"/>
</dbReference>
<dbReference type="InterPro" id="IPR020843">
    <property type="entry name" value="ER"/>
</dbReference>
<comment type="caution">
    <text evidence="4">The sequence shown here is derived from an EMBL/GenBank/DDBJ whole genome shotgun (WGS) entry which is preliminary data.</text>
</comment>
<dbReference type="VEuPathDB" id="FungiDB:AB675_10432"/>
<gene>
    <name evidence="4" type="ORF">AB675_10432</name>
</gene>
<evidence type="ECO:0000313" key="5">
    <source>
        <dbReference type="Proteomes" id="UP000038010"/>
    </source>
</evidence>
<keyword evidence="2" id="KW-0560">Oxidoreductase</keyword>
<dbReference type="Proteomes" id="UP000038010">
    <property type="component" value="Unassembled WGS sequence"/>
</dbReference>
<dbReference type="InterPro" id="IPR036291">
    <property type="entry name" value="NAD(P)-bd_dom_sf"/>
</dbReference>
<dbReference type="AlphaFoldDB" id="A0A0N0NIJ9"/>
<dbReference type="InterPro" id="IPR013154">
    <property type="entry name" value="ADH-like_N"/>
</dbReference>
<keyword evidence="5" id="KW-1185">Reference proteome</keyword>
<evidence type="ECO:0000313" key="4">
    <source>
        <dbReference type="EMBL" id="KPI35921.1"/>
    </source>
</evidence>
<dbReference type="RefSeq" id="XP_017995884.1">
    <property type="nucleotide sequence ID" value="XM_018139204.1"/>
</dbReference>
<feature type="domain" description="Enoyl reductase (ER)" evidence="3">
    <location>
        <begin position="15"/>
        <end position="339"/>
    </location>
</feature>
<accession>A0A0N0NIJ9</accession>
<dbReference type="PANTHER" id="PTHR45348">
    <property type="entry name" value="HYPOTHETICAL OXIDOREDUCTASE (EUROFUNG)"/>
    <property type="match status" value="1"/>
</dbReference>
<dbReference type="InterPro" id="IPR011032">
    <property type="entry name" value="GroES-like_sf"/>
</dbReference>
<dbReference type="Pfam" id="PF08240">
    <property type="entry name" value="ADH_N"/>
    <property type="match status" value="1"/>
</dbReference>
<dbReference type="EMBL" id="LFJN01000035">
    <property type="protein sequence ID" value="KPI35921.1"/>
    <property type="molecule type" value="Genomic_DNA"/>
</dbReference>
<comment type="similarity">
    <text evidence="1">Belongs to the zinc-containing alcohol dehydrogenase family.</text>
</comment>
<sequence length="346" mass="37274">MPPSNQKALVLHEIGTPLRLETNRPVPSPDQDQVLVKVHVAGLNPHDQKSRDLGLFVQNLLPAVLSNDVVGVVVEAGSSVSDFKLGDRIVGQANWVKESPQSGLQEYAVLDAEHASHIPDSVSNDEAATLPTNTLAPVVALFEPSKLGFVAPWAAEGDYNRDTILVIGGASACGKFATQFTKLAGIGRIVVLGGDEAELKGFGATKVLSRFGEAEEVRARIQAAVGDDLRFVLDCVNAPEQQHIGINALSLTSGGKLARLRRTGTIQTELVREGAKYELVDIFGSSFEYPDLCKPFWKALPEYLVARKIRPLASRVIDGLDSEAVNKALDDYRDGRKVLKANVHVS</sequence>
<dbReference type="Gene3D" id="3.40.50.720">
    <property type="entry name" value="NAD(P)-binding Rossmann-like Domain"/>
    <property type="match status" value="1"/>
</dbReference>
<protein>
    <submittedName>
        <fullName evidence="4">Enoyl LovC</fullName>
    </submittedName>
</protein>
<name>A0A0N0NIJ9_9EURO</name>
<dbReference type="SMART" id="SM00829">
    <property type="entry name" value="PKS_ER"/>
    <property type="match status" value="1"/>
</dbReference>
<organism evidence="4 5">
    <name type="scientific">Cyphellophora attinorum</name>
    <dbReference type="NCBI Taxonomy" id="1664694"/>
    <lineage>
        <taxon>Eukaryota</taxon>
        <taxon>Fungi</taxon>
        <taxon>Dikarya</taxon>
        <taxon>Ascomycota</taxon>
        <taxon>Pezizomycotina</taxon>
        <taxon>Eurotiomycetes</taxon>
        <taxon>Chaetothyriomycetidae</taxon>
        <taxon>Chaetothyriales</taxon>
        <taxon>Cyphellophoraceae</taxon>
        <taxon>Cyphellophora</taxon>
    </lineage>
</organism>
<proteinExistence type="inferred from homology"/>
<dbReference type="SUPFAM" id="SSF51735">
    <property type="entry name" value="NAD(P)-binding Rossmann-fold domains"/>
    <property type="match status" value="1"/>
</dbReference>
<dbReference type="GeneID" id="28731084"/>
<dbReference type="PANTHER" id="PTHR45348:SF2">
    <property type="entry name" value="ZINC-TYPE ALCOHOL DEHYDROGENASE-LIKE PROTEIN C2E1P3.01"/>
    <property type="match status" value="1"/>
</dbReference>
<dbReference type="InterPro" id="IPR047122">
    <property type="entry name" value="Trans-enoyl_RdTase-like"/>
</dbReference>
<evidence type="ECO:0000259" key="3">
    <source>
        <dbReference type="SMART" id="SM00829"/>
    </source>
</evidence>
<dbReference type="GO" id="GO:0016651">
    <property type="term" value="F:oxidoreductase activity, acting on NAD(P)H"/>
    <property type="evidence" value="ECO:0007669"/>
    <property type="project" value="InterPro"/>
</dbReference>
<dbReference type="Gene3D" id="3.90.180.10">
    <property type="entry name" value="Medium-chain alcohol dehydrogenases, catalytic domain"/>
    <property type="match status" value="1"/>
</dbReference>
<evidence type="ECO:0000256" key="1">
    <source>
        <dbReference type="ARBA" id="ARBA00008072"/>
    </source>
</evidence>
<dbReference type="SUPFAM" id="SSF50129">
    <property type="entry name" value="GroES-like"/>
    <property type="match status" value="1"/>
</dbReference>
<evidence type="ECO:0000256" key="2">
    <source>
        <dbReference type="ARBA" id="ARBA00023002"/>
    </source>
</evidence>
<dbReference type="OrthoDB" id="9992527at2759"/>